<protein>
    <recommendedName>
        <fullName evidence="3">Polymerase nucleotidyl transferase domain-containing protein</fullName>
    </recommendedName>
</protein>
<dbReference type="SUPFAM" id="SSF81301">
    <property type="entry name" value="Nucleotidyltransferase"/>
    <property type="match status" value="1"/>
</dbReference>
<dbReference type="EMBL" id="BNJG01000003">
    <property type="protein sequence ID" value="GHO58398.1"/>
    <property type="molecule type" value="Genomic_DNA"/>
</dbReference>
<proteinExistence type="predicted"/>
<dbReference type="Proteomes" id="UP000654345">
    <property type="component" value="Unassembled WGS sequence"/>
</dbReference>
<evidence type="ECO:0000313" key="2">
    <source>
        <dbReference type="Proteomes" id="UP000654345"/>
    </source>
</evidence>
<gene>
    <name evidence="1" type="ORF">KSB_68730</name>
</gene>
<dbReference type="InterPro" id="IPR043519">
    <property type="entry name" value="NT_sf"/>
</dbReference>
<sequence length="263" mass="30886">MYLQPHHLRVIERLKETFQDDPRYLALLVGGSLVKGWGGENSDVDVMFIATDEEYARCVASGQRWYYNTEMCDYPGGYVDGKFFHLQFLRDVAQKGSEPARAAFTNVFAVFSHLPELDDLLKQIPVYQEAEREEKMLAFYSQVQMLNWFVGEAEQKQSTYLMAHATSEMVFYASRLVLAYNRILYPYHKWLMQAVENAPEKPENFLELCEKLLTQGSVANARALWECITNFREWNISYEHGLVRFMQDTEWNWLDNRAPLQDW</sequence>
<name>A0ABQ3V0G5_9CHLR</name>
<comment type="caution">
    <text evidence="1">The sequence shown here is derived from an EMBL/GenBank/DDBJ whole genome shotgun (WGS) entry which is preliminary data.</text>
</comment>
<keyword evidence="2" id="KW-1185">Reference proteome</keyword>
<organism evidence="1 2">
    <name type="scientific">Ktedonobacter robiniae</name>
    <dbReference type="NCBI Taxonomy" id="2778365"/>
    <lineage>
        <taxon>Bacteria</taxon>
        <taxon>Bacillati</taxon>
        <taxon>Chloroflexota</taxon>
        <taxon>Ktedonobacteria</taxon>
        <taxon>Ktedonobacterales</taxon>
        <taxon>Ktedonobacteraceae</taxon>
        <taxon>Ktedonobacter</taxon>
    </lineage>
</organism>
<accession>A0ABQ3V0G5</accession>
<dbReference type="Gene3D" id="3.30.460.10">
    <property type="entry name" value="Beta Polymerase, domain 2"/>
    <property type="match status" value="1"/>
</dbReference>
<dbReference type="RefSeq" id="WP_201374694.1">
    <property type="nucleotide sequence ID" value="NZ_BNJG01000003.1"/>
</dbReference>
<evidence type="ECO:0008006" key="3">
    <source>
        <dbReference type="Google" id="ProtNLM"/>
    </source>
</evidence>
<reference evidence="1 2" key="1">
    <citation type="journal article" date="2021" name="Int. J. Syst. Evol. Microbiol.">
        <title>Reticulibacter mediterranei gen. nov., sp. nov., within the new family Reticulibacteraceae fam. nov., and Ktedonospora formicarum gen. nov., sp. nov., Ktedonobacter robiniae sp. nov., Dictyobacter formicarum sp. nov. and Dictyobacter arantiisoli sp. nov., belonging to the class Ktedonobacteria.</title>
        <authorList>
            <person name="Yabe S."/>
            <person name="Zheng Y."/>
            <person name="Wang C.M."/>
            <person name="Sakai Y."/>
            <person name="Abe K."/>
            <person name="Yokota A."/>
            <person name="Donadio S."/>
            <person name="Cavaletti L."/>
            <person name="Monciardini P."/>
        </authorList>
    </citation>
    <scope>NUCLEOTIDE SEQUENCE [LARGE SCALE GENOMIC DNA]</scope>
    <source>
        <strain evidence="1 2">SOSP1-30</strain>
    </source>
</reference>
<evidence type="ECO:0000313" key="1">
    <source>
        <dbReference type="EMBL" id="GHO58398.1"/>
    </source>
</evidence>